<evidence type="ECO:0000313" key="2">
    <source>
        <dbReference type="EMBL" id="KYQ58139.1"/>
    </source>
</evidence>
<reference evidence="2 3" key="1">
    <citation type="submission" date="2015-09" db="EMBL/GenBank/DDBJ databases">
        <title>Trachymyrmex zeteki WGS genome.</title>
        <authorList>
            <person name="Nygaard S."/>
            <person name="Hu H."/>
            <person name="Boomsma J."/>
            <person name="Zhang G."/>
        </authorList>
    </citation>
    <scope>NUCLEOTIDE SEQUENCE [LARGE SCALE GENOMIC DNA]</scope>
    <source>
        <strain evidence="2">Tzet28-1</strain>
        <tissue evidence="2">Whole body</tissue>
    </source>
</reference>
<dbReference type="Proteomes" id="UP000075809">
    <property type="component" value="Unassembled WGS sequence"/>
</dbReference>
<name>A0A151XCR5_9HYME</name>
<organism evidence="2 3">
    <name type="scientific">Mycetomoellerius zeteki</name>
    <dbReference type="NCBI Taxonomy" id="64791"/>
    <lineage>
        <taxon>Eukaryota</taxon>
        <taxon>Metazoa</taxon>
        <taxon>Ecdysozoa</taxon>
        <taxon>Arthropoda</taxon>
        <taxon>Hexapoda</taxon>
        <taxon>Insecta</taxon>
        <taxon>Pterygota</taxon>
        <taxon>Neoptera</taxon>
        <taxon>Endopterygota</taxon>
        <taxon>Hymenoptera</taxon>
        <taxon>Apocrita</taxon>
        <taxon>Aculeata</taxon>
        <taxon>Formicoidea</taxon>
        <taxon>Formicidae</taxon>
        <taxon>Myrmicinae</taxon>
        <taxon>Mycetomoellerius</taxon>
    </lineage>
</organism>
<dbReference type="STRING" id="64791.A0A151XCR5"/>
<dbReference type="EMBL" id="KQ982298">
    <property type="protein sequence ID" value="KYQ58139.1"/>
    <property type="molecule type" value="Genomic_DNA"/>
</dbReference>
<keyword evidence="2" id="KW-0371">Homeobox</keyword>
<feature type="region of interest" description="Disordered" evidence="1">
    <location>
        <begin position="27"/>
        <end position="95"/>
    </location>
</feature>
<evidence type="ECO:0000256" key="1">
    <source>
        <dbReference type="SAM" id="MobiDB-lite"/>
    </source>
</evidence>
<dbReference type="AlphaFoldDB" id="A0A151XCR5"/>
<keyword evidence="2" id="KW-0238">DNA-binding</keyword>
<protein>
    <submittedName>
        <fullName evidence="2">Homeobox protein homothorax</fullName>
    </submittedName>
</protein>
<sequence>MRLYHMSRLVRLDGYDAGMIFHYEGNRPPSSSLSYPGAGANDDARSPGSGGTPGPLSQQAPASLDSSDPVPKEKFGSNGRTAPMVKTRPGSVSHRRVYKFTTSSHKDSLRRQEHDNPQLALSPSDDSLYEDLSKIEAFEDASPLTPVLVAHIVLLPLRSPGHWAVREKKREEGKGRKERIVVPLLLLVLVIARRFMPADS</sequence>
<evidence type="ECO:0000313" key="3">
    <source>
        <dbReference type="Proteomes" id="UP000075809"/>
    </source>
</evidence>
<dbReference type="GO" id="GO:0003677">
    <property type="term" value="F:DNA binding"/>
    <property type="evidence" value="ECO:0007669"/>
    <property type="project" value="UniProtKB-KW"/>
</dbReference>
<keyword evidence="3" id="KW-1185">Reference proteome</keyword>
<gene>
    <name evidence="2" type="ORF">ALC60_02871</name>
</gene>
<accession>A0A151XCR5</accession>
<proteinExistence type="predicted"/>